<protein>
    <submittedName>
        <fullName evidence="3">Internalin, putative</fullName>
    </submittedName>
</protein>
<dbReference type="InterPro" id="IPR003599">
    <property type="entry name" value="Ig_sub"/>
</dbReference>
<dbReference type="EMBL" id="CACVAQ010000047">
    <property type="protein sequence ID" value="CAA6799922.1"/>
    <property type="molecule type" value="Genomic_DNA"/>
</dbReference>
<dbReference type="SMART" id="SM00409">
    <property type="entry name" value="IG"/>
    <property type="match status" value="7"/>
</dbReference>
<gene>
    <name evidence="3" type="ORF">HELGO_WM10886</name>
</gene>
<feature type="domain" description="Immunoglobulin" evidence="2">
    <location>
        <begin position="2785"/>
        <end position="2856"/>
    </location>
</feature>
<name>A0A6S6RTR7_9BACT</name>
<evidence type="ECO:0000313" key="3">
    <source>
        <dbReference type="EMBL" id="CAA6799922.1"/>
    </source>
</evidence>
<dbReference type="Gene3D" id="2.60.40.740">
    <property type="match status" value="1"/>
</dbReference>
<feature type="domain" description="Immunoglobulin" evidence="2">
    <location>
        <begin position="1295"/>
        <end position="1366"/>
    </location>
</feature>
<proteinExistence type="predicted"/>
<feature type="domain" description="Immunoglobulin" evidence="2">
    <location>
        <begin position="3380"/>
        <end position="3459"/>
    </location>
</feature>
<dbReference type="InterPro" id="IPR026341">
    <property type="entry name" value="T9SS_type_B"/>
</dbReference>
<dbReference type="Pfam" id="PF19081">
    <property type="entry name" value="Ig_7"/>
    <property type="match status" value="9"/>
</dbReference>
<feature type="domain" description="Immunoglobulin" evidence="2">
    <location>
        <begin position="2535"/>
        <end position="2608"/>
    </location>
</feature>
<accession>A0A6S6RTR7</accession>
<dbReference type="PANTHER" id="PTHR46013">
    <property type="entry name" value="VASCULAR CELL ADHESION MOLECULE 1"/>
    <property type="match status" value="1"/>
</dbReference>
<sequence>MNFKILQIILLLIFMFCCTCSKVQGQSIVGGELSYNYISPNNYEIVLDVYADCSTAGFLNTQVIDWNDLSCGVNANSVTANLESGYPKDVSSMCADSVNGCNGGTTLGVSHYRYSGLLSLTGSCSNVLLSWTHQFRQSTVTNLSSPSTQAFCIDARLNGTIINSAPDFLYKPLFFSCQNQLINDSYKAIDADGDSLAYSLVPCSQAPLTAVNYAVPYSASNPMNSGPTFFIDNLTGAIQFNASTPQEASICVLVEEYRNGVSIGAQVRDAKLSINNCINLVPSLSGVNNTASYQIGATVNTPLNFFIIGNDLGNAQHNIDVTMLYDNTLAGANFTTTAATAIGPDAVQGNFNWIPALGDEGIHSFTVYVDDYNCARVADQVRTYRINVQPPPANAVITSPDTSICLGDSAQLNAIGTGPNPVFSWAPNTGLSNVNIANPQASPSSTTTYMVTASYSNGAVTTDEVTVTVNARPSLSINSQVDATCANINDGRATVMATGSAAPYTYQWGVNTGNQTTNIATGLATGVYQVLAQDANGCTDSTTVTIGASLNPQASIDSVVNILCHGDTTGSIAISASGGIAPYNYIWNAAANNQTTATAIDLVANVNYFVRVTDSIGCLNTLISTTLTELAPLAVNAVVTSNYNGSHVTCFGERDGVIRAFASGGAGGYTYFWNTFATSDSLRKGAGRYTVTVTDANGCQATSFRSIANPSRVNANITGLNSNGCFGGVATGVGVGGTPGYTYLWSDGQAVANAVGLQVVNNPYSLTVTDANGCTGTISVSIGQNSFIPPKPDIQARGTSVCVGGSISLTTTTVGVPYRWTGPNGFTSTAQSPTLYNVGMINGGDYFLAIQDTVTGCFSADTSIFIGINGSINPPTIIGGGIVCTGETIRIEDQTIAPNCSLLWLGPVTNQVGTTFFLDINPGDANYQSGNWRLEYTDTITGCIGVSNAVVVDLSPTPPLPNPVINGSACHNGSINLSVLTIPNATANWYVDSSRTNGAIYTGDSITIPGIRGDTIFYVEYISPSCTSLLASINVTVNANPAIPNISADLVICEGNDINLFTTTNASTFNWSHPIRTLPNQQNITITPSVLADSGLYTLSIVDTNGCVSPDTFVHVTINGKSAPLAETNAPICSGEALQLYHSGGCAQNIWLGPNGTTISVATDTLTIAQADPNYQMGDWRFICQDTLVGCIDTSSFVNVTINPNPPRPTPFNNGPTCTGRNVRVGIPLVNGASYFWYSDSLLMNPINLASRFNLLIPNITTDSTFYVELRIGNCSSVMQTLVEVYPEAVQPDIPADFDICDGDTLSLTTPNNGNRHDWSLPLGAGVVRTRTLVIPNASPSNTGLYTLSMRDLNGCNAPDTSVYVTVNPIPNPPTISSVVTCSGQPLILIAAVGCDSVEWTGPLGNSFITGDTLFVPPGDSNYIDGGNWTASCIDNSTNCNSLLVNYVVQIRPNPPKPQVNNNGPICIGESVLLSTPFILGASYNWYTGDSSQFIGSGNVRAVPNIRGDSTFLLSIEINGCTNSDTTQVQVLAQPTGLLLPDTMEVCIFDTLQLTTVATQPTYLWSGPNGFSSTQQNPFLYPTMSANAGLYTLVVGDSNNCTSEEDSMQVIVNALPIAPTITAQNTSVCNGDTLFLASNQNCGQLFWEGPSGAAFLAGDSIFIDQLDADYQNGNWTVLCVDSITGCEERSNVLTTRILTLPGQPILTNVNTVCAGDSVDLSISLVAGASYQWFSFDSTLIDTFPTITVGGLENDTIFYAVLLVDGCRNSDTTHVHVNPRPATPIVSALDTFCSSAFIQFTISPPSPSSGLTYTISGPNGYTSVGTSTLPFVSPIDTHSTGDYVIYASDANGCQSFDTTLFIVVEPNPSQPAITGTSIVCRGDSIRLETGTCDSLVWTNGSFSSIISTGNNPALVIGAGMSGYDTTNIWQVRCFDTRTGCVSPFSSGFTVAVNDPPSGINPSNNGPVCLNESVTLSVAQQGTPSTYIWSTNSFLTDTVGTGTTITVDSITTTTTFYIEVTDAYGCRTIDSTLVLLSTPALAPDVDAIDSVLCEGEDINLSELNYTTGHQWTGPNGFVSNSQFPVITTATTSQSGIYSVFVRNGNACPSDTNSITIVVNALPTAPVISGSNTICDGDSVFLNTNTICDSAIWVSSLDSILGAGNQFALGPLDAGYGNTTWTLICHDTTSGCFDSSNTLAVRIIPNPPLPIISNNNPVCAGDDALLIAEPVFGATSTWYSDSLLTNSIAVGDTLIINTITNDSIVYFQQVVNTCFSPMAVDTIVYIPTAPVPTIGADQTLCQGDSIYLTTTTLASAYFWTDSSGFTSTQQNPIIPNATIANIGTYYLFLTDNNGCAAPNVSMNVAVNLPPPAPLIFNNDTTCNGDTLLFGTNRPPNVQIEWVTPNNDTFVTDSLVVITSDSIYYQFGQWTVIFTDTVTGCQRSMDTIFRIETIPTPGIIANSGPVCIGDSVVLSSAQIAGAISYIWLRGDTTVASIGQTAVIPTVESDTAFSLVIRTALGCNYFMDSNLVFVHPPSLAPSISVDTANCVGDLLQFSTNPAAGYSWTGPNGVFSYQQNPTIPSVTRADSGLYTLNIIDANGCNTADTSILVSVSGPPTAPIASTLSLICQGDTLFLNSTAGSCDAAYWVGPGNRILNTANAIIPSDSSDYVAGNWQVFCVDLASGCETGSTIINNTIQTVATPTVVNNGPVCPNDSVLLSANFVAGANYLWFSDSLRTDSIGTTQTIYVDSISVNSTFYVVLINSNACVSPLAQTTVTVQALAPPPMIGSNIQVCEGEDIQLLAGQSSLYGYNWTGPNAYTSNQENPMLPNASLLDTGTYTLSLVDANGCNSADTSLQVMVDPLPAAPAITNYVYLCANDTLYLSSDSVTAHCDLVQWIGPNGINYPVFGGDVAILPGDTNHIGGLWQVQCIDTTTGCFSLSNTSFVVINPSPDTQATTTDGPICIGGTVNLSTAVVATNTSYIWYADASLTTIAGLGTNPAIQNITTDTAFYLVLTNSGACTSDPIRTPVLTYPLGNTPLVSADTQYCAGDSILLTTPTIATSYYWSGGNGFVDSVQNPLLTGSATALDSGLYTLSVVDSNGCVSKDTSFRITINRVPLIPTVVSNSPICFGDTLELNSSGQCGQSQWIGPLGNSAAVLGAAGGGNNLWTIGTSTTIPPSDSSYGNASWSMICIDSVTGCRTTSNTITVVVNAVPTISLLRNTGPICTGDSVGLSVLAASASGSPLITWYSDAALTQSLGIGANISVYNNTNTTAFFVQITDPLTGCTTVDSTLVTVHSVSPAPSMPANRLLCEGDVFSLSTSTFANGYNWTGPNGFVSNRQIPTPFVSTVLDAGTYYLSVLDSNFCPSLTGTVDVTINPKPNRPIVLNSGPGCTGDSIALMASTILGATYDWFKVPSGTSIGQGQNYTLTNISLADTGTYYVVVTLNGCTATSDSMPVTIHSNSTAIATAGAPQDLCGIDTTTIRADIPPINVTGVWTTNSGATILNPNAPTTFVANLPVGTNVFYWTLSNGTCSNISFDSLIIRVASPSVDLAYAGVDQNLCAAVTTSLLGNSPILSNGTWTQSSAQTAAGVVINASNNPSTNLTGLVPGNSYSFVWAFDNGVCGVHSTDTVEVTVAIAPTISAQPGADIVTCTLDTLSLNATNPSVGTGVWTTNSSAVIITPTQANTIITNLQQDTTVFVWTLSNGSCSDYASDSMLIVLGGASPIANADVFNVITSNTATLIDVLPNDFLTANWDIYINTPMNSGQLLNLNNGEFELNLQGVTTNQRFIYELCNPICPANCDTALVVLNMSSSFDCVIPNIFTPNEDGVNDLFEVPCLINEQVAKLLVFNRWGDLVYQSDNYQNQWNGTHQGKVLPDGTYFYIMTIGEGEQIQGSIELRR</sequence>
<feature type="domain" description="Immunoglobulin" evidence="2">
    <location>
        <begin position="399"/>
        <end position="470"/>
    </location>
</feature>
<feature type="domain" description="Immunoglobulin" evidence="2">
    <location>
        <begin position="3039"/>
        <end position="3110"/>
    </location>
</feature>
<reference evidence="3" key="1">
    <citation type="submission" date="2020-01" db="EMBL/GenBank/DDBJ databases">
        <authorList>
            <person name="Meier V. D."/>
            <person name="Meier V D."/>
        </authorList>
    </citation>
    <scope>NUCLEOTIDE SEQUENCE</scope>
    <source>
        <strain evidence="3">HLG_WM_MAG_10</strain>
    </source>
</reference>
<evidence type="ECO:0000256" key="1">
    <source>
        <dbReference type="SAM" id="SignalP"/>
    </source>
</evidence>
<feature type="chain" id="PRO_5028282699" evidence="1">
    <location>
        <begin position="26"/>
        <end position="3901"/>
    </location>
</feature>
<dbReference type="InterPro" id="IPR044023">
    <property type="entry name" value="Ig_7"/>
</dbReference>
<feature type="signal peptide" evidence="1">
    <location>
        <begin position="1"/>
        <end position="25"/>
    </location>
</feature>
<dbReference type="InterPro" id="IPR025667">
    <property type="entry name" value="SprB_repeat"/>
</dbReference>
<keyword evidence="1" id="KW-0732">Signal</keyword>
<dbReference type="Pfam" id="PF13573">
    <property type="entry name" value="SprB"/>
    <property type="match status" value="3"/>
</dbReference>
<dbReference type="PANTHER" id="PTHR46013:SF4">
    <property type="entry name" value="B-CELL RECEPTOR CD22-RELATED"/>
    <property type="match status" value="1"/>
</dbReference>
<dbReference type="InterPro" id="IPR013783">
    <property type="entry name" value="Ig-like_fold"/>
</dbReference>
<dbReference type="NCBIfam" id="TIGR04131">
    <property type="entry name" value="Bac_Flav_CTERM"/>
    <property type="match status" value="1"/>
</dbReference>
<evidence type="ECO:0000259" key="2">
    <source>
        <dbReference type="SMART" id="SM00409"/>
    </source>
</evidence>
<organism evidence="3">
    <name type="scientific">uncultured Aureispira sp</name>
    <dbReference type="NCBI Taxonomy" id="1331704"/>
    <lineage>
        <taxon>Bacteria</taxon>
        <taxon>Pseudomonadati</taxon>
        <taxon>Bacteroidota</taxon>
        <taxon>Saprospiria</taxon>
        <taxon>Saprospirales</taxon>
        <taxon>Saprospiraceae</taxon>
        <taxon>Aureispira</taxon>
        <taxon>environmental samples</taxon>
    </lineage>
</organism>
<dbReference type="Gene3D" id="2.60.40.10">
    <property type="entry name" value="Immunoglobulins"/>
    <property type="match status" value="10"/>
</dbReference>
<feature type="domain" description="Immunoglobulin" evidence="2">
    <location>
        <begin position="1047"/>
        <end position="1117"/>
    </location>
</feature>
<dbReference type="Pfam" id="PF13585">
    <property type="entry name" value="CHU_C"/>
    <property type="match status" value="1"/>
</dbReference>